<reference evidence="4" key="1">
    <citation type="journal article" date="2019" name="Plant J.">
        <title>Chlorella vulgaris genome assembly and annotation reveals the molecular basis for metabolic acclimation to high light conditions.</title>
        <authorList>
            <person name="Cecchin M."/>
            <person name="Marcolungo L."/>
            <person name="Rossato M."/>
            <person name="Girolomoni L."/>
            <person name="Cosentino E."/>
            <person name="Cuine S."/>
            <person name="Li-Beisson Y."/>
            <person name="Delledonne M."/>
            <person name="Ballottari M."/>
        </authorList>
    </citation>
    <scope>NUCLEOTIDE SEQUENCE</scope>
    <source>
        <strain evidence="4">211/11P</strain>
    </source>
</reference>
<dbReference type="AlphaFoldDB" id="A0A9D4TWS6"/>
<feature type="domain" description="Carbohydrate kinase PfkB" evidence="3">
    <location>
        <begin position="367"/>
        <end position="435"/>
    </location>
</feature>
<dbReference type="PANTHER" id="PTHR42774:SF3">
    <property type="entry name" value="KETOHEXOKINASE"/>
    <property type="match status" value="1"/>
</dbReference>
<reference evidence="4" key="2">
    <citation type="submission" date="2020-11" db="EMBL/GenBank/DDBJ databases">
        <authorList>
            <person name="Cecchin M."/>
            <person name="Marcolungo L."/>
            <person name="Rossato M."/>
            <person name="Girolomoni L."/>
            <person name="Cosentino E."/>
            <person name="Cuine S."/>
            <person name="Li-Beisson Y."/>
            <person name="Delledonne M."/>
            <person name="Ballottari M."/>
        </authorList>
    </citation>
    <scope>NUCLEOTIDE SEQUENCE</scope>
    <source>
        <strain evidence="4">211/11P</strain>
        <tissue evidence="4">Whole cell</tissue>
    </source>
</reference>
<keyword evidence="2" id="KW-0418">Kinase</keyword>
<evidence type="ECO:0000256" key="1">
    <source>
        <dbReference type="ARBA" id="ARBA00022679"/>
    </source>
</evidence>
<protein>
    <recommendedName>
        <fullName evidence="3">Carbohydrate kinase PfkB domain-containing protein</fullName>
    </recommendedName>
</protein>
<dbReference type="Pfam" id="PF00294">
    <property type="entry name" value="PfkB"/>
    <property type="match status" value="2"/>
</dbReference>
<keyword evidence="1" id="KW-0808">Transferase</keyword>
<dbReference type="InterPro" id="IPR011611">
    <property type="entry name" value="PfkB_dom"/>
</dbReference>
<proteinExistence type="predicted"/>
<evidence type="ECO:0000313" key="5">
    <source>
        <dbReference type="Proteomes" id="UP001055712"/>
    </source>
</evidence>
<dbReference type="PRINTS" id="PR00990">
    <property type="entry name" value="RIBOKINASE"/>
</dbReference>
<evidence type="ECO:0000313" key="4">
    <source>
        <dbReference type="EMBL" id="KAI3435937.1"/>
    </source>
</evidence>
<dbReference type="SUPFAM" id="SSF53613">
    <property type="entry name" value="Ribokinase-like"/>
    <property type="match status" value="1"/>
</dbReference>
<dbReference type="OrthoDB" id="204058at2759"/>
<dbReference type="InterPro" id="IPR052562">
    <property type="entry name" value="Ketohexokinase-related"/>
</dbReference>
<evidence type="ECO:0000259" key="3">
    <source>
        <dbReference type="Pfam" id="PF00294"/>
    </source>
</evidence>
<sequence length="446" mass="45447">MQLTAAGQHSDFQGCNEPLPQAVKVVGMGSSCQDLLAQVATFPCPDAKLRTEAFEAQGGGNCGNALTAAARLGLHATIVSKIGDDGVGDGILAEFQRDAVDTSHMLRAEGSPSPFTYIVVDREGGTRTCIHTPGQPMTPEELTAELAGSALRDAALVYFDGRLTEAALVLAAAARQRGVPVLVEAERLRPGLEQLLGMADFVVSSTHFPQEWTGEELLGDALVATFGRLPHIRWLITTLGSRGSVLLERGGDEESAGAAVLDDLLPLLTREAGAAAAAAAIPGAPQPPPACVSANGTAIYQGGSASSERVLSLRLQRSAAEAPRVLQAALVAAETAAAANADIGNAAGYASAGVSPSEGSEAAPGLEVQARVTVVQAALLPAGAVVDTTGAGDSFIGSIVYGEATGMPVRRAMQLASVVAACKCTASGARQGLPHRSNLAPSLLQH</sequence>
<organism evidence="4 5">
    <name type="scientific">Chlorella vulgaris</name>
    <name type="common">Green alga</name>
    <dbReference type="NCBI Taxonomy" id="3077"/>
    <lineage>
        <taxon>Eukaryota</taxon>
        <taxon>Viridiplantae</taxon>
        <taxon>Chlorophyta</taxon>
        <taxon>core chlorophytes</taxon>
        <taxon>Trebouxiophyceae</taxon>
        <taxon>Chlorellales</taxon>
        <taxon>Chlorellaceae</taxon>
        <taxon>Chlorella clade</taxon>
        <taxon>Chlorella</taxon>
    </lineage>
</organism>
<dbReference type="GO" id="GO:0016301">
    <property type="term" value="F:kinase activity"/>
    <property type="evidence" value="ECO:0007669"/>
    <property type="project" value="UniProtKB-KW"/>
</dbReference>
<feature type="domain" description="Carbohydrate kinase PfkB" evidence="3">
    <location>
        <begin position="25"/>
        <end position="251"/>
    </location>
</feature>
<dbReference type="InterPro" id="IPR029056">
    <property type="entry name" value="Ribokinase-like"/>
</dbReference>
<dbReference type="Gene3D" id="3.40.1190.20">
    <property type="match status" value="2"/>
</dbReference>
<accession>A0A9D4TWS6</accession>
<comment type="caution">
    <text evidence="4">The sequence shown here is derived from an EMBL/GenBank/DDBJ whole genome shotgun (WGS) entry which is preliminary data.</text>
</comment>
<dbReference type="InterPro" id="IPR002139">
    <property type="entry name" value="Ribo/fructo_kinase"/>
</dbReference>
<keyword evidence="5" id="KW-1185">Reference proteome</keyword>
<dbReference type="Proteomes" id="UP001055712">
    <property type="component" value="Unassembled WGS sequence"/>
</dbReference>
<dbReference type="EMBL" id="SIDB01000002">
    <property type="protein sequence ID" value="KAI3435937.1"/>
    <property type="molecule type" value="Genomic_DNA"/>
</dbReference>
<evidence type="ECO:0000256" key="2">
    <source>
        <dbReference type="ARBA" id="ARBA00022777"/>
    </source>
</evidence>
<dbReference type="PANTHER" id="PTHR42774">
    <property type="entry name" value="PHOSPHOTRANSFERASE SYSTEM TRANSPORT PROTEIN"/>
    <property type="match status" value="1"/>
</dbReference>
<gene>
    <name evidence="4" type="ORF">D9Q98_001995</name>
</gene>
<name>A0A9D4TWS6_CHLVU</name>